<dbReference type="Proteomes" id="UP000266841">
    <property type="component" value="Unassembled WGS sequence"/>
</dbReference>
<reference evidence="1 2" key="1">
    <citation type="journal article" date="2012" name="Genome Biol.">
        <title>Genome and low-iron response of an oceanic diatom adapted to chronic iron limitation.</title>
        <authorList>
            <person name="Lommer M."/>
            <person name="Specht M."/>
            <person name="Roy A.S."/>
            <person name="Kraemer L."/>
            <person name="Andreson R."/>
            <person name="Gutowska M.A."/>
            <person name="Wolf J."/>
            <person name="Bergner S.V."/>
            <person name="Schilhabel M.B."/>
            <person name="Klostermeier U.C."/>
            <person name="Beiko R.G."/>
            <person name="Rosenstiel P."/>
            <person name="Hippler M."/>
            <person name="Laroche J."/>
        </authorList>
    </citation>
    <scope>NUCLEOTIDE SEQUENCE [LARGE SCALE GENOMIC DNA]</scope>
    <source>
        <strain evidence="1 2">CCMP1005</strain>
    </source>
</reference>
<dbReference type="PANTHER" id="PTHR24114">
    <property type="entry name" value="LEUCINE RICH REPEAT FAMILY PROTEIN"/>
    <property type="match status" value="1"/>
</dbReference>
<keyword evidence="2" id="KW-1185">Reference proteome</keyword>
<dbReference type="Gene3D" id="3.80.10.10">
    <property type="entry name" value="Ribonuclease Inhibitor"/>
    <property type="match status" value="1"/>
</dbReference>
<dbReference type="Pfam" id="PF13516">
    <property type="entry name" value="LRR_6"/>
    <property type="match status" value="2"/>
</dbReference>
<sequence length="365" mass="41490">MSRHDILLPHWQELANALNLSRGSINLSIKMLHLDQSVMDILTPCMKNKLERFHLDGNDYTSSNMGIEFAISTVQNNPTMTSFGWTHRLFHDENPRDVGTAQAQELVSTLMNNRNITNVKLSAFLDSSRCSYSFLRGLFRAGSHIEELDLSYNNMATQGCTRLPDYLASDPPLRHLDLIDNKLGDADAELIARAISRNTRLQVLNFDLEEGDPMTESGRRALKGAIWDESTLNAMANRNHSCKMLIGYLEDTNLISSHLRPKELHINESDHIFRNKSIKMHWLLSKRIRTGANAVHLIAELGGENKLERLPNVLSSIGRYCTESAREEMVALTLGEGGMFLQPMTVLFELIKNWQLPEMFERRRA</sequence>
<protein>
    <submittedName>
        <fullName evidence="1">Uncharacterized protein</fullName>
    </submittedName>
</protein>
<dbReference type="InterPro" id="IPR032675">
    <property type="entry name" value="LRR_dom_sf"/>
</dbReference>
<dbReference type="AlphaFoldDB" id="K0SST2"/>
<dbReference type="PANTHER" id="PTHR24114:SF2">
    <property type="entry name" value="F-BOX DOMAIN-CONTAINING PROTEIN-RELATED"/>
    <property type="match status" value="1"/>
</dbReference>
<dbReference type="SMART" id="SM00368">
    <property type="entry name" value="LRR_RI"/>
    <property type="match status" value="2"/>
</dbReference>
<dbReference type="EMBL" id="AGNL01011329">
    <property type="protein sequence ID" value="EJK68460.1"/>
    <property type="molecule type" value="Genomic_DNA"/>
</dbReference>
<dbReference type="SUPFAM" id="SSF52047">
    <property type="entry name" value="RNI-like"/>
    <property type="match status" value="1"/>
</dbReference>
<dbReference type="OrthoDB" id="120976at2759"/>
<organism evidence="1 2">
    <name type="scientific">Thalassiosira oceanica</name>
    <name type="common">Marine diatom</name>
    <dbReference type="NCBI Taxonomy" id="159749"/>
    <lineage>
        <taxon>Eukaryota</taxon>
        <taxon>Sar</taxon>
        <taxon>Stramenopiles</taxon>
        <taxon>Ochrophyta</taxon>
        <taxon>Bacillariophyta</taxon>
        <taxon>Coscinodiscophyceae</taxon>
        <taxon>Thalassiosirophycidae</taxon>
        <taxon>Thalassiosirales</taxon>
        <taxon>Thalassiosiraceae</taxon>
        <taxon>Thalassiosira</taxon>
    </lineage>
</organism>
<evidence type="ECO:0000313" key="1">
    <source>
        <dbReference type="EMBL" id="EJK68460.1"/>
    </source>
</evidence>
<gene>
    <name evidence="1" type="ORF">THAOC_10358</name>
</gene>
<dbReference type="InterPro" id="IPR052394">
    <property type="entry name" value="LRR-containing"/>
</dbReference>
<evidence type="ECO:0000313" key="2">
    <source>
        <dbReference type="Proteomes" id="UP000266841"/>
    </source>
</evidence>
<accession>K0SST2</accession>
<comment type="caution">
    <text evidence="1">The sequence shown here is derived from an EMBL/GenBank/DDBJ whole genome shotgun (WGS) entry which is preliminary data.</text>
</comment>
<name>K0SST2_THAOC</name>
<proteinExistence type="predicted"/>
<dbReference type="InterPro" id="IPR001611">
    <property type="entry name" value="Leu-rich_rpt"/>
</dbReference>